<feature type="compositionally biased region" description="Pro residues" evidence="1">
    <location>
        <begin position="127"/>
        <end position="136"/>
    </location>
</feature>
<organism evidence="3 4">
    <name type="scientific">Coptis chinensis</name>
    <dbReference type="NCBI Taxonomy" id="261450"/>
    <lineage>
        <taxon>Eukaryota</taxon>
        <taxon>Viridiplantae</taxon>
        <taxon>Streptophyta</taxon>
        <taxon>Embryophyta</taxon>
        <taxon>Tracheophyta</taxon>
        <taxon>Spermatophyta</taxon>
        <taxon>Magnoliopsida</taxon>
        <taxon>Ranunculales</taxon>
        <taxon>Ranunculaceae</taxon>
        <taxon>Coptidoideae</taxon>
        <taxon>Coptis</taxon>
    </lineage>
</organism>
<proteinExistence type="predicted"/>
<comment type="caution">
    <text evidence="3">The sequence shown here is derived from an EMBL/GenBank/DDBJ whole genome shotgun (WGS) entry which is preliminary data.</text>
</comment>
<accession>A0A835HNE2</accession>
<evidence type="ECO:0000313" key="3">
    <source>
        <dbReference type="EMBL" id="KAF9602836.1"/>
    </source>
</evidence>
<dbReference type="InterPro" id="IPR008972">
    <property type="entry name" value="Cupredoxin"/>
</dbReference>
<dbReference type="EMBL" id="JADFTS010000006">
    <property type="protein sequence ID" value="KAF9602836.1"/>
    <property type="molecule type" value="Genomic_DNA"/>
</dbReference>
<reference evidence="3 4" key="1">
    <citation type="submission" date="2020-10" db="EMBL/GenBank/DDBJ databases">
        <title>The Coptis chinensis genome and diversification of protoberbering-type alkaloids.</title>
        <authorList>
            <person name="Wang B."/>
            <person name="Shu S."/>
            <person name="Song C."/>
            <person name="Liu Y."/>
        </authorList>
    </citation>
    <scope>NUCLEOTIDE SEQUENCE [LARGE SCALE GENOMIC DNA]</scope>
    <source>
        <strain evidence="3">HL-2020</strain>
        <tissue evidence="3">Leaf</tissue>
    </source>
</reference>
<keyword evidence="2" id="KW-0732">Signal</keyword>
<dbReference type="OrthoDB" id="688954at2759"/>
<dbReference type="Proteomes" id="UP000631114">
    <property type="component" value="Unassembled WGS sequence"/>
</dbReference>
<evidence type="ECO:0000256" key="1">
    <source>
        <dbReference type="SAM" id="MobiDB-lite"/>
    </source>
</evidence>
<feature type="chain" id="PRO_5032903379" description="Phytocyanin domain-containing protein" evidence="2">
    <location>
        <begin position="22"/>
        <end position="176"/>
    </location>
</feature>
<dbReference type="SUPFAM" id="SSF49503">
    <property type="entry name" value="Cupredoxins"/>
    <property type="match status" value="1"/>
</dbReference>
<evidence type="ECO:0000256" key="2">
    <source>
        <dbReference type="SAM" id="SignalP"/>
    </source>
</evidence>
<sequence length="176" mass="19023">MRSARTANLLVISLLITCVASQSYTNHTVGDSAGWLFNTSTNTTSANYSKWASTQVFNLGDFLNALDTDTFVYSGGNEINVPLTLAVALTSEVTNYFFSDADDGVQCAQGMAFEISVKHGLGLPPSLNQPPPPPYAEPTVPSTVPKDQAEQFYNRGSRDSFNLRLGVFVLGLLMLM</sequence>
<protein>
    <recommendedName>
        <fullName evidence="5">Phytocyanin domain-containing protein</fullName>
    </recommendedName>
</protein>
<evidence type="ECO:0000313" key="4">
    <source>
        <dbReference type="Proteomes" id="UP000631114"/>
    </source>
</evidence>
<feature type="signal peptide" evidence="2">
    <location>
        <begin position="1"/>
        <end position="21"/>
    </location>
</feature>
<dbReference type="Gene3D" id="2.60.40.420">
    <property type="entry name" value="Cupredoxins - blue copper proteins"/>
    <property type="match status" value="1"/>
</dbReference>
<evidence type="ECO:0008006" key="5">
    <source>
        <dbReference type="Google" id="ProtNLM"/>
    </source>
</evidence>
<dbReference type="AlphaFoldDB" id="A0A835HNE2"/>
<keyword evidence="4" id="KW-1185">Reference proteome</keyword>
<feature type="region of interest" description="Disordered" evidence="1">
    <location>
        <begin position="123"/>
        <end position="142"/>
    </location>
</feature>
<name>A0A835HNE2_9MAGN</name>
<gene>
    <name evidence="3" type="ORF">IFM89_031696</name>
</gene>